<comment type="caution">
    <text evidence="4">The sequence shown here is derived from an EMBL/GenBank/DDBJ whole genome shotgun (WGS) entry which is preliminary data.</text>
</comment>
<evidence type="ECO:0000256" key="3">
    <source>
        <dbReference type="ARBA" id="ARBA00023274"/>
    </source>
</evidence>
<organism evidence="4 5">
    <name type="scientific">Cryptotermes secundus</name>
    <dbReference type="NCBI Taxonomy" id="105785"/>
    <lineage>
        <taxon>Eukaryota</taxon>
        <taxon>Metazoa</taxon>
        <taxon>Ecdysozoa</taxon>
        <taxon>Arthropoda</taxon>
        <taxon>Hexapoda</taxon>
        <taxon>Insecta</taxon>
        <taxon>Pterygota</taxon>
        <taxon>Neoptera</taxon>
        <taxon>Polyneoptera</taxon>
        <taxon>Dictyoptera</taxon>
        <taxon>Blattodea</taxon>
        <taxon>Blattoidea</taxon>
        <taxon>Termitoidae</taxon>
        <taxon>Kalotermitidae</taxon>
        <taxon>Cryptotermitinae</taxon>
        <taxon>Cryptotermes</taxon>
    </lineage>
</organism>
<proteinExistence type="inferred from homology"/>
<dbReference type="EMBL" id="NEVH01015818">
    <property type="protein sequence ID" value="PNF26673.1"/>
    <property type="molecule type" value="Genomic_DNA"/>
</dbReference>
<keyword evidence="3" id="KW-0687">Ribonucleoprotein</keyword>
<sequence length="52" mass="6343">RLIMVLLESAVSGHKRTWIRERLADKVEFILFDPYIRQPSVYRERQKIRSLK</sequence>
<dbReference type="PANTHER" id="PTHR47037">
    <property type="entry name" value="39S RIBOSOMAL PROTEIN L33, MITOCHONDRIAL"/>
    <property type="match status" value="1"/>
</dbReference>
<evidence type="ECO:0000256" key="2">
    <source>
        <dbReference type="ARBA" id="ARBA00022980"/>
    </source>
</evidence>
<dbReference type="AlphaFoldDB" id="A0A2J7QDL7"/>
<dbReference type="PANTHER" id="PTHR47037:SF1">
    <property type="entry name" value="LARGE RIBOSOMAL SUBUNIT PROTEIN BL33M"/>
    <property type="match status" value="1"/>
</dbReference>
<dbReference type="GO" id="GO:0005840">
    <property type="term" value="C:ribosome"/>
    <property type="evidence" value="ECO:0007669"/>
    <property type="project" value="UniProtKB-KW"/>
</dbReference>
<dbReference type="FunCoup" id="A0A2J7QDL7">
    <property type="interactions" value="351"/>
</dbReference>
<dbReference type="InterPro" id="IPR038584">
    <property type="entry name" value="Ribosomal_bL33_sf"/>
</dbReference>
<keyword evidence="5" id="KW-1185">Reference proteome</keyword>
<dbReference type="Proteomes" id="UP000235965">
    <property type="component" value="Unassembled WGS sequence"/>
</dbReference>
<dbReference type="Gene3D" id="2.20.28.120">
    <property type="entry name" value="Ribosomal protein L33"/>
    <property type="match status" value="1"/>
</dbReference>
<reference evidence="4 5" key="1">
    <citation type="submission" date="2017-12" db="EMBL/GenBank/DDBJ databases">
        <title>Hemimetabolous genomes reveal molecular basis of termite eusociality.</title>
        <authorList>
            <person name="Harrison M.C."/>
            <person name="Jongepier E."/>
            <person name="Robertson H.M."/>
            <person name="Arning N."/>
            <person name="Bitard-Feildel T."/>
            <person name="Chao H."/>
            <person name="Childers C.P."/>
            <person name="Dinh H."/>
            <person name="Doddapaneni H."/>
            <person name="Dugan S."/>
            <person name="Gowin J."/>
            <person name="Greiner C."/>
            <person name="Han Y."/>
            <person name="Hu H."/>
            <person name="Hughes D.S.T."/>
            <person name="Huylmans A.-K."/>
            <person name="Kemena C."/>
            <person name="Kremer L.P.M."/>
            <person name="Lee S.L."/>
            <person name="Lopez-Ezquerra A."/>
            <person name="Mallet L."/>
            <person name="Monroy-Kuhn J.M."/>
            <person name="Moser A."/>
            <person name="Murali S.C."/>
            <person name="Muzny D.M."/>
            <person name="Otani S."/>
            <person name="Piulachs M.-D."/>
            <person name="Poelchau M."/>
            <person name="Qu J."/>
            <person name="Schaub F."/>
            <person name="Wada-Katsumata A."/>
            <person name="Worley K.C."/>
            <person name="Xie Q."/>
            <person name="Ylla G."/>
            <person name="Poulsen M."/>
            <person name="Gibbs R.A."/>
            <person name="Schal C."/>
            <person name="Richards S."/>
            <person name="Belles X."/>
            <person name="Korb J."/>
            <person name="Bornberg-Bauer E."/>
        </authorList>
    </citation>
    <scope>NUCLEOTIDE SEQUENCE [LARGE SCALE GENOMIC DNA]</scope>
    <source>
        <tissue evidence="4">Whole body</tissue>
    </source>
</reference>
<evidence type="ECO:0000313" key="4">
    <source>
        <dbReference type="EMBL" id="PNF26673.1"/>
    </source>
</evidence>
<dbReference type="InParanoid" id="A0A2J7QDL7"/>
<protein>
    <submittedName>
        <fullName evidence="4">39S ribosomal protein L33, mitochondrial</fullName>
    </submittedName>
</protein>
<accession>A0A2J7QDL7</accession>
<name>A0A2J7QDL7_9NEOP</name>
<gene>
    <name evidence="4" type="primary">mRpL33</name>
    <name evidence="4" type="ORF">B7P43_G04784</name>
</gene>
<evidence type="ECO:0000313" key="5">
    <source>
        <dbReference type="Proteomes" id="UP000235965"/>
    </source>
</evidence>
<dbReference type="GO" id="GO:0005739">
    <property type="term" value="C:mitochondrion"/>
    <property type="evidence" value="ECO:0007669"/>
    <property type="project" value="TreeGrafter"/>
</dbReference>
<dbReference type="GO" id="GO:1990904">
    <property type="term" value="C:ribonucleoprotein complex"/>
    <property type="evidence" value="ECO:0007669"/>
    <property type="project" value="UniProtKB-KW"/>
</dbReference>
<dbReference type="InterPro" id="IPR052008">
    <property type="entry name" value="Mitoribosomal_protein_bL33"/>
</dbReference>
<evidence type="ECO:0000256" key="1">
    <source>
        <dbReference type="ARBA" id="ARBA00007596"/>
    </source>
</evidence>
<comment type="similarity">
    <text evidence="1">Belongs to the bacterial ribosomal protein bL33 family.</text>
</comment>
<keyword evidence="2 4" id="KW-0689">Ribosomal protein</keyword>
<dbReference type="STRING" id="105785.A0A2J7QDL7"/>
<feature type="non-terminal residue" evidence="4">
    <location>
        <position position="1"/>
    </location>
</feature>